<feature type="signal peptide" evidence="1">
    <location>
        <begin position="1"/>
        <end position="27"/>
    </location>
</feature>
<evidence type="ECO:0000313" key="2">
    <source>
        <dbReference type="EMBL" id="GII78784.1"/>
    </source>
</evidence>
<evidence type="ECO:0008006" key="4">
    <source>
        <dbReference type="Google" id="ProtNLM"/>
    </source>
</evidence>
<keyword evidence="3" id="KW-1185">Reference proteome</keyword>
<dbReference type="EMBL" id="BOOU01000053">
    <property type="protein sequence ID" value="GII78784.1"/>
    <property type="molecule type" value="Genomic_DNA"/>
</dbReference>
<organism evidence="2 3">
    <name type="scientific">Sphaerisporangium rufum</name>
    <dbReference type="NCBI Taxonomy" id="1381558"/>
    <lineage>
        <taxon>Bacteria</taxon>
        <taxon>Bacillati</taxon>
        <taxon>Actinomycetota</taxon>
        <taxon>Actinomycetes</taxon>
        <taxon>Streptosporangiales</taxon>
        <taxon>Streptosporangiaceae</taxon>
        <taxon>Sphaerisporangium</taxon>
    </lineage>
</organism>
<name>A0A919R396_9ACTN</name>
<protein>
    <recommendedName>
        <fullName evidence="4">Secreted protein</fullName>
    </recommendedName>
</protein>
<proteinExistence type="predicted"/>
<accession>A0A919R396</accession>
<dbReference type="AlphaFoldDB" id="A0A919R396"/>
<evidence type="ECO:0000313" key="3">
    <source>
        <dbReference type="Proteomes" id="UP000655287"/>
    </source>
</evidence>
<dbReference type="Proteomes" id="UP000655287">
    <property type="component" value="Unassembled WGS sequence"/>
</dbReference>
<feature type="chain" id="PRO_5037111563" description="Secreted protein" evidence="1">
    <location>
        <begin position="28"/>
        <end position="115"/>
    </location>
</feature>
<comment type="caution">
    <text evidence="2">The sequence shown here is derived from an EMBL/GenBank/DDBJ whole genome shotgun (WGS) entry which is preliminary data.</text>
</comment>
<reference evidence="2" key="1">
    <citation type="submission" date="2021-01" db="EMBL/GenBank/DDBJ databases">
        <title>Whole genome shotgun sequence of Sphaerisporangium rufum NBRC 109079.</title>
        <authorList>
            <person name="Komaki H."/>
            <person name="Tamura T."/>
        </authorList>
    </citation>
    <scope>NUCLEOTIDE SEQUENCE</scope>
    <source>
        <strain evidence="2">NBRC 109079</strain>
    </source>
</reference>
<sequence length="115" mass="11950">MRRALTAAGTLLAAIPLVLTAAGPAGAATGTLTVESTRGPRVRIVNPAAGCHALPAFPLFSRIRVINATDTDVVFYSGAGCRSGLLRATTRVRAGATVRRTMSGTYSVRVEPTWP</sequence>
<evidence type="ECO:0000256" key="1">
    <source>
        <dbReference type="SAM" id="SignalP"/>
    </source>
</evidence>
<keyword evidence="1" id="KW-0732">Signal</keyword>
<gene>
    <name evidence="2" type="ORF">Sru01_37660</name>
</gene>
<dbReference type="RefSeq" id="WP_203988009.1">
    <property type="nucleotide sequence ID" value="NZ_BOOU01000053.1"/>
</dbReference>